<organism evidence="11 12">
    <name type="scientific">Cohaesibacter celericrescens</name>
    <dbReference type="NCBI Taxonomy" id="2067669"/>
    <lineage>
        <taxon>Bacteria</taxon>
        <taxon>Pseudomonadati</taxon>
        <taxon>Pseudomonadota</taxon>
        <taxon>Alphaproteobacteria</taxon>
        <taxon>Hyphomicrobiales</taxon>
        <taxon>Cohaesibacteraceae</taxon>
    </lineage>
</organism>
<dbReference type="Pfam" id="PF02530">
    <property type="entry name" value="Porin_2"/>
    <property type="match status" value="1"/>
</dbReference>
<keyword evidence="5 10" id="KW-0732">Signal</keyword>
<dbReference type="GO" id="GO:0009279">
    <property type="term" value="C:cell outer membrane"/>
    <property type="evidence" value="ECO:0007669"/>
    <property type="project" value="UniProtKB-SubCell"/>
</dbReference>
<dbReference type="Proteomes" id="UP000234881">
    <property type="component" value="Unassembled WGS sequence"/>
</dbReference>
<dbReference type="OrthoDB" id="7801681at2"/>
<dbReference type="PROSITE" id="PS51257">
    <property type="entry name" value="PROKAR_LIPOPROTEIN"/>
    <property type="match status" value="1"/>
</dbReference>
<dbReference type="GO" id="GO:0046930">
    <property type="term" value="C:pore complex"/>
    <property type="evidence" value="ECO:0007669"/>
    <property type="project" value="UniProtKB-KW"/>
</dbReference>
<dbReference type="InterPro" id="IPR023614">
    <property type="entry name" value="Porin_dom_sf"/>
</dbReference>
<keyword evidence="9 10" id="KW-0998">Cell outer membrane</keyword>
<feature type="chain" id="PRO_5014493711" description="Porin" evidence="10">
    <location>
        <begin position="28"/>
        <end position="369"/>
    </location>
</feature>
<evidence type="ECO:0000256" key="10">
    <source>
        <dbReference type="RuleBase" id="RU364005"/>
    </source>
</evidence>
<reference evidence="11 12" key="1">
    <citation type="submission" date="2018-01" db="EMBL/GenBank/DDBJ databases">
        <title>The draft genome sequence of Cohaesibacter sp. H1304.</title>
        <authorList>
            <person name="Wang N.-N."/>
            <person name="Du Z.-J."/>
        </authorList>
    </citation>
    <scope>NUCLEOTIDE SEQUENCE [LARGE SCALE GENOMIC DNA]</scope>
    <source>
        <strain evidence="11 12">H1304</strain>
    </source>
</reference>
<keyword evidence="4 10" id="KW-0812">Transmembrane</keyword>
<keyword evidence="7 10" id="KW-0626">Porin</keyword>
<evidence type="ECO:0000256" key="4">
    <source>
        <dbReference type="ARBA" id="ARBA00022692"/>
    </source>
</evidence>
<name>A0A2N5XKN1_9HYPH</name>
<dbReference type="Gene3D" id="2.40.160.10">
    <property type="entry name" value="Porin"/>
    <property type="match status" value="1"/>
</dbReference>
<dbReference type="AlphaFoldDB" id="A0A2N5XKN1"/>
<protein>
    <recommendedName>
        <fullName evidence="10">Porin</fullName>
    </recommendedName>
</protein>
<comment type="function">
    <text evidence="10">Forms passive diffusion pores that allow small molecular weight hydrophilic materials across the outer membrane.</text>
</comment>
<dbReference type="GO" id="GO:0006811">
    <property type="term" value="P:monoatomic ion transport"/>
    <property type="evidence" value="ECO:0007669"/>
    <property type="project" value="UniProtKB-KW"/>
</dbReference>
<keyword evidence="2 10" id="KW-0813">Transport</keyword>
<comment type="caution">
    <text evidence="11">The sequence shown here is derived from an EMBL/GenBank/DDBJ whole genome shotgun (WGS) entry which is preliminary data.</text>
</comment>
<dbReference type="EMBL" id="PKUQ01000055">
    <property type="protein sequence ID" value="PLW75069.1"/>
    <property type="molecule type" value="Genomic_DNA"/>
</dbReference>
<evidence type="ECO:0000256" key="5">
    <source>
        <dbReference type="ARBA" id="ARBA00022729"/>
    </source>
</evidence>
<keyword evidence="12" id="KW-1185">Reference proteome</keyword>
<proteinExistence type="inferred from homology"/>
<evidence type="ECO:0000256" key="6">
    <source>
        <dbReference type="ARBA" id="ARBA00023065"/>
    </source>
</evidence>
<evidence type="ECO:0000256" key="3">
    <source>
        <dbReference type="ARBA" id="ARBA00022452"/>
    </source>
</evidence>
<evidence type="ECO:0000256" key="1">
    <source>
        <dbReference type="ARBA" id="ARBA00009521"/>
    </source>
</evidence>
<evidence type="ECO:0000256" key="8">
    <source>
        <dbReference type="ARBA" id="ARBA00023136"/>
    </source>
</evidence>
<evidence type="ECO:0000313" key="11">
    <source>
        <dbReference type="EMBL" id="PLW75069.1"/>
    </source>
</evidence>
<dbReference type="SUPFAM" id="SSF56935">
    <property type="entry name" value="Porins"/>
    <property type="match status" value="1"/>
</dbReference>
<dbReference type="GO" id="GO:0015288">
    <property type="term" value="F:porin activity"/>
    <property type="evidence" value="ECO:0007669"/>
    <property type="project" value="UniProtKB-KW"/>
</dbReference>
<sequence length="369" mass="38182">MKVRNMNIKSLILGSAAALVACGSAQAADLPVAEPVDYVKVCDAYGAGYFFIPGTDTCLKIGGKVLFGVSSEGFGNDAGLDRADDLVNFYTETTFSFTAREETELGTLTAHMEFDDASDTTTAGGTVGNGAAIDKAYIMLGGFYAGLTDSLLDFNAGLGYDDYGFGFGDLNTIGYKADMGNGVTAAIALEEFNNNEAGAGTSMPAVTASLSVAQGWGSLVVGAGVHQVRYTNSATSTDFGFAVGGEGTFNIAEGLTFGLAGGYGTRISNLAAGIAAGSLAKEWLASAGLAYAFADNMTLSLDAGYKSVNDFGTTGDFKGWGTSLMLEYVPVKNLSVTGKVGYQKMDYHASSATADWDDVAAKIEIERTF</sequence>
<evidence type="ECO:0000313" key="12">
    <source>
        <dbReference type="Proteomes" id="UP000234881"/>
    </source>
</evidence>
<keyword evidence="3 10" id="KW-1134">Transmembrane beta strand</keyword>
<comment type="domain">
    <text evidence="10">Consists of 16-stranded beta-barrel sheets, with large surface-exposed loops, that form a transmembrane pore at the center of each barrel. The pore is partially ocluded by a peptide loop that folds into the pore lumen.</text>
</comment>
<evidence type="ECO:0000256" key="9">
    <source>
        <dbReference type="ARBA" id="ARBA00023237"/>
    </source>
</evidence>
<comment type="subcellular location">
    <subcellularLocation>
        <location evidence="10">Cell outer membrane</location>
        <topology evidence="10">Multi-pass membrane protein</topology>
    </subcellularLocation>
</comment>
<keyword evidence="6 10" id="KW-0406">Ion transport</keyword>
<evidence type="ECO:0000256" key="7">
    <source>
        <dbReference type="ARBA" id="ARBA00023114"/>
    </source>
</evidence>
<dbReference type="InterPro" id="IPR003684">
    <property type="entry name" value="Porin_alphabac"/>
</dbReference>
<comment type="similarity">
    <text evidence="1 10">Belongs to the alphaproteobacteria porin family.</text>
</comment>
<gene>
    <name evidence="11" type="ORF">C0081_22500</name>
</gene>
<evidence type="ECO:0000256" key="2">
    <source>
        <dbReference type="ARBA" id="ARBA00022448"/>
    </source>
</evidence>
<accession>A0A2N5XKN1</accession>
<keyword evidence="8 10" id="KW-0472">Membrane</keyword>
<feature type="signal peptide" evidence="10">
    <location>
        <begin position="1"/>
        <end position="27"/>
    </location>
</feature>